<proteinExistence type="predicted"/>
<feature type="region of interest" description="Disordered" evidence="1">
    <location>
        <begin position="25"/>
        <end position="87"/>
    </location>
</feature>
<dbReference type="EMBL" id="CP036434">
    <property type="protein sequence ID" value="QDV06711.1"/>
    <property type="molecule type" value="Genomic_DNA"/>
</dbReference>
<protein>
    <submittedName>
        <fullName evidence="2">Uncharacterized protein</fullName>
    </submittedName>
</protein>
<organism evidence="2 3">
    <name type="scientific">Saltatorellus ferox</name>
    <dbReference type="NCBI Taxonomy" id="2528018"/>
    <lineage>
        <taxon>Bacteria</taxon>
        <taxon>Pseudomonadati</taxon>
        <taxon>Planctomycetota</taxon>
        <taxon>Planctomycetia</taxon>
        <taxon>Planctomycetia incertae sedis</taxon>
        <taxon>Saltatorellus</taxon>
    </lineage>
</organism>
<sequence>MSSALPGKSHMVSVRAFQRFKRPSSFAPRTAFLQSPAVGARPPRGGSSQPGTAPPSHGLDLQDPNPQETSGDFSVPFGQSGLLDQDPTQPLLTTEEIDAFFSPSPFQVDGGVGTESAPDAAEAEVAGRPAIDQTRPTWLKSQVADLADLVQALDLQARAHHAHVGLEDELARLRQFTRTVGFVASPPPRGEHIFDMATLTEEALGALAGKTPNAPRILFRKRGDRTEVTADKSLVAAALDAILQTAIACAGSGDVVRITVEGRHGEPVVTDVVFPAGPLADLHPDEILAPYGLRKILPGIGPNALAAAGAIAVGQGGDLALHRDEEGALTFSLELAESPPGPQDR</sequence>
<evidence type="ECO:0000313" key="2">
    <source>
        <dbReference type="EMBL" id="QDV06711.1"/>
    </source>
</evidence>
<gene>
    <name evidence="2" type="ORF">Poly30_22260</name>
</gene>
<evidence type="ECO:0000313" key="3">
    <source>
        <dbReference type="Proteomes" id="UP000320390"/>
    </source>
</evidence>
<evidence type="ECO:0000256" key="1">
    <source>
        <dbReference type="SAM" id="MobiDB-lite"/>
    </source>
</evidence>
<dbReference type="RefSeq" id="WP_145197126.1">
    <property type="nucleotide sequence ID" value="NZ_CP036434.1"/>
</dbReference>
<dbReference type="AlphaFoldDB" id="A0A518ERJ5"/>
<reference evidence="2 3" key="1">
    <citation type="submission" date="2019-02" db="EMBL/GenBank/DDBJ databases">
        <title>Deep-cultivation of Planctomycetes and their phenomic and genomic characterization uncovers novel biology.</title>
        <authorList>
            <person name="Wiegand S."/>
            <person name="Jogler M."/>
            <person name="Boedeker C."/>
            <person name="Pinto D."/>
            <person name="Vollmers J."/>
            <person name="Rivas-Marin E."/>
            <person name="Kohn T."/>
            <person name="Peeters S.H."/>
            <person name="Heuer A."/>
            <person name="Rast P."/>
            <person name="Oberbeckmann S."/>
            <person name="Bunk B."/>
            <person name="Jeske O."/>
            <person name="Meyerdierks A."/>
            <person name="Storesund J.E."/>
            <person name="Kallscheuer N."/>
            <person name="Luecker S."/>
            <person name="Lage O.M."/>
            <person name="Pohl T."/>
            <person name="Merkel B.J."/>
            <person name="Hornburger P."/>
            <person name="Mueller R.-W."/>
            <person name="Bruemmer F."/>
            <person name="Labrenz M."/>
            <person name="Spormann A.M."/>
            <person name="Op den Camp H."/>
            <person name="Overmann J."/>
            <person name="Amann R."/>
            <person name="Jetten M.S.M."/>
            <person name="Mascher T."/>
            <person name="Medema M.H."/>
            <person name="Devos D.P."/>
            <person name="Kaster A.-K."/>
            <person name="Ovreas L."/>
            <person name="Rohde M."/>
            <person name="Galperin M.Y."/>
            <person name="Jogler C."/>
        </authorList>
    </citation>
    <scope>NUCLEOTIDE SEQUENCE [LARGE SCALE GENOMIC DNA]</scope>
    <source>
        <strain evidence="2 3">Poly30</strain>
    </source>
</reference>
<keyword evidence="3" id="KW-1185">Reference proteome</keyword>
<name>A0A518ERJ5_9BACT</name>
<accession>A0A518ERJ5</accession>
<dbReference type="Proteomes" id="UP000320390">
    <property type="component" value="Chromosome"/>
</dbReference>